<dbReference type="InterPro" id="IPR011249">
    <property type="entry name" value="Metalloenz_LuxS/M16"/>
</dbReference>
<evidence type="ECO:0000256" key="8">
    <source>
        <dbReference type="RuleBase" id="RU004447"/>
    </source>
</evidence>
<feature type="domain" description="Peptidase M16 N-terminal" evidence="10">
    <location>
        <begin position="55"/>
        <end position="174"/>
    </location>
</feature>
<feature type="signal peptide" evidence="9">
    <location>
        <begin position="1"/>
        <end position="27"/>
    </location>
</feature>
<feature type="domain" description="Peptidase M16 C-terminal" evidence="11">
    <location>
        <begin position="212"/>
        <end position="299"/>
    </location>
</feature>
<dbReference type="RefSeq" id="WP_186891090.1">
    <property type="nucleotide sequence ID" value="NZ_JACOFU010000004.1"/>
</dbReference>
<evidence type="ECO:0000259" key="11">
    <source>
        <dbReference type="Pfam" id="PF05193"/>
    </source>
</evidence>
<evidence type="ECO:0000256" key="7">
    <source>
        <dbReference type="ARBA" id="ARBA00023049"/>
    </source>
</evidence>
<evidence type="ECO:0000256" key="4">
    <source>
        <dbReference type="ARBA" id="ARBA00022723"/>
    </source>
</evidence>
<keyword evidence="6" id="KW-0862">Zinc</keyword>
<reference evidence="12 13" key="1">
    <citation type="submission" date="2020-08" db="EMBL/GenBank/DDBJ databases">
        <title>Novel species isolated from subtropical streams in China.</title>
        <authorList>
            <person name="Lu H."/>
        </authorList>
    </citation>
    <scope>NUCLEOTIDE SEQUENCE [LARGE SCALE GENOMIC DNA]</scope>
    <source>
        <strain evidence="12 13">KCTC 52442</strain>
    </source>
</reference>
<dbReference type="SUPFAM" id="SSF63411">
    <property type="entry name" value="LuxS/MPP-like metallohydrolase"/>
    <property type="match status" value="3"/>
</dbReference>
<evidence type="ECO:0000313" key="13">
    <source>
        <dbReference type="Proteomes" id="UP000643610"/>
    </source>
</evidence>
<proteinExistence type="inferred from homology"/>
<comment type="caution">
    <text evidence="12">The sequence shown here is derived from an EMBL/GenBank/DDBJ whole genome shotgun (WGS) entry which is preliminary data.</text>
</comment>
<dbReference type="InterPro" id="IPR011765">
    <property type="entry name" value="Pept_M16_N"/>
</dbReference>
<dbReference type="InterPro" id="IPR050626">
    <property type="entry name" value="Peptidase_M16"/>
</dbReference>
<dbReference type="EMBL" id="JACOFU010000004">
    <property type="protein sequence ID" value="MBC3832044.1"/>
    <property type="molecule type" value="Genomic_DNA"/>
</dbReference>
<feature type="chain" id="PRO_5045753748" evidence="9">
    <location>
        <begin position="28"/>
        <end position="1092"/>
    </location>
</feature>
<dbReference type="PANTHER" id="PTHR43690:SF34">
    <property type="entry name" value="ZINC PROTEASE PQQL-LIKE"/>
    <property type="match status" value="1"/>
</dbReference>
<evidence type="ECO:0000256" key="5">
    <source>
        <dbReference type="ARBA" id="ARBA00022801"/>
    </source>
</evidence>
<evidence type="ECO:0000259" key="10">
    <source>
        <dbReference type="Pfam" id="PF00675"/>
    </source>
</evidence>
<evidence type="ECO:0000256" key="9">
    <source>
        <dbReference type="SAM" id="SignalP"/>
    </source>
</evidence>
<dbReference type="PANTHER" id="PTHR43690">
    <property type="entry name" value="NARDILYSIN"/>
    <property type="match status" value="1"/>
</dbReference>
<dbReference type="Gene3D" id="3.30.830.10">
    <property type="entry name" value="Metalloenzyme, LuxS/M16 peptidase-like"/>
    <property type="match status" value="4"/>
</dbReference>
<gene>
    <name evidence="12" type="ORF">H8K33_11030</name>
</gene>
<dbReference type="Pfam" id="PF00675">
    <property type="entry name" value="Peptidase_M16"/>
    <property type="match status" value="1"/>
</dbReference>
<evidence type="ECO:0000256" key="3">
    <source>
        <dbReference type="ARBA" id="ARBA00022670"/>
    </source>
</evidence>
<organism evidence="12 13">
    <name type="scientific">Undibacterium amnicola</name>
    <dbReference type="NCBI Taxonomy" id="1834038"/>
    <lineage>
        <taxon>Bacteria</taxon>
        <taxon>Pseudomonadati</taxon>
        <taxon>Pseudomonadota</taxon>
        <taxon>Betaproteobacteria</taxon>
        <taxon>Burkholderiales</taxon>
        <taxon>Oxalobacteraceae</taxon>
        <taxon>Undibacterium</taxon>
    </lineage>
</organism>
<keyword evidence="5" id="KW-0378">Hydrolase</keyword>
<keyword evidence="9" id="KW-0732">Signal</keyword>
<keyword evidence="13" id="KW-1185">Reference proteome</keyword>
<feature type="domain" description="Peptidase M16 C-terminal" evidence="11">
    <location>
        <begin position="719"/>
        <end position="876"/>
    </location>
</feature>
<dbReference type="Pfam" id="PF05193">
    <property type="entry name" value="Peptidase_M16_C"/>
    <property type="match status" value="2"/>
</dbReference>
<name>A0ABR6XSN7_9BURK</name>
<comment type="similarity">
    <text evidence="2 8">Belongs to the peptidase M16 family.</text>
</comment>
<keyword evidence="4" id="KW-0479">Metal-binding</keyword>
<protein>
    <submittedName>
        <fullName evidence="12">Insulinase family protein</fullName>
    </submittedName>
</protein>
<evidence type="ECO:0000256" key="2">
    <source>
        <dbReference type="ARBA" id="ARBA00007261"/>
    </source>
</evidence>
<dbReference type="PROSITE" id="PS00143">
    <property type="entry name" value="INSULINASE"/>
    <property type="match status" value="1"/>
</dbReference>
<dbReference type="InterPro" id="IPR001431">
    <property type="entry name" value="Pept_M16_Zn_BS"/>
</dbReference>
<comment type="cofactor">
    <cofactor evidence="1">
        <name>Zn(2+)</name>
        <dbReference type="ChEBI" id="CHEBI:29105"/>
    </cofactor>
</comment>
<evidence type="ECO:0000256" key="1">
    <source>
        <dbReference type="ARBA" id="ARBA00001947"/>
    </source>
</evidence>
<dbReference type="Proteomes" id="UP000643610">
    <property type="component" value="Unassembled WGS sequence"/>
</dbReference>
<evidence type="ECO:0000256" key="6">
    <source>
        <dbReference type="ARBA" id="ARBA00022833"/>
    </source>
</evidence>
<keyword evidence="7" id="KW-0482">Metalloprotease</keyword>
<evidence type="ECO:0000313" key="12">
    <source>
        <dbReference type="EMBL" id="MBC3832044.1"/>
    </source>
</evidence>
<accession>A0ABR6XSN7</accession>
<keyword evidence="3" id="KW-0645">Protease</keyword>
<dbReference type="InterPro" id="IPR007863">
    <property type="entry name" value="Peptidase_M16_C"/>
</dbReference>
<sequence length="1092" mass="123617">MNLLHSLSPTKLVLVFGLLLQSLFATASVDLASPLPVDPSVKIGRLKNGLTYYIQKNDKPKQIVELRLLVKFGSIHESDQQQGAAHFIEHLVFKNSKNFKNETLRPKLEGIGLQFGRDLNAYTEHELTRYEMSLPSSKKEHVQIGLTALADIAGHVEIRVDDISAEEAIILEEQRIRNNLELRKTSATYDLTLRGTKYPSRSPIGVEAIRKNFTAPMLQQLYRQMYRPDQMALIAVGDIDPLALEKAIQKLFSGLQNPPQNAEQFTQELPEFGESNLVIFTDPQQSTHRLELTYQVQNLGPFQTIGELRQGMLRTLYWDLLDDRLSTYSPLFTRAAALNSNLLRTKKRRAIVFEYPKPVDAASTQSAAKAAIRAVIGRLLQVQKYGFLESELNDRRKVRLNSFEQSYLERDKLSSDSFVNDYVNHFSFGENLTSTAQYWDLMQPLYSSITLQELNDYAKAQLLPESKPQMLYIAPKSDEEWLPSKQTILATIADAQTQKVEQVVARSGIKSLLKTPPTSAGKIVSETHNVIYGTTEFSLSNGVTVIIKKTDFTNNKISMFHQSLGGSSKAPINQVLSATYAPNLTLSMGFDDLSPRAVQEFLQPKTVALGINLTPYVETISGSSSTLDLETLLQWNYQRLVNSSRSKALFSSGLDRIKRNLLEAIERPEMIIHDQFTKLVYDNNPRAMFIPPFDEVESLNMDKVIASFDQLHQNFSGSYFVFVGNVDVDTMRPLLRKYLANLPGKEQADQIQPEYPLPKRGIRKKEIFVGKDNKASVRIIFNGAFNYTEEESLRFTLLTDILRLRLIQSLREERQLIYASGISSQLFPIAGGRYQLAFILPCAAEQTDAVVSALFQEIQRLQKDPPSMAELNQVKKAWTQLHKERLQDDDYWARQLLESKLTTPTARLLFAPEKLLKTISPESVRVAANYYLDQENYVQLVAKPENLAVIEQAEIEAYKKITPRDLGSSQINETSIRLAAISRALAKSVTRNEEFWSYSDSAREILELKTLEDRIGDLKVSTCLSKAKQTQLDHIRILLARFDLVKLAGTANQKDEKLSLEKLNKYADLLTTEVELLKSVSAQISHCDNRVQ</sequence>